<evidence type="ECO:0000313" key="1">
    <source>
        <dbReference type="EMBL" id="KAJ3556790.1"/>
    </source>
</evidence>
<organism evidence="1 2">
    <name type="scientific">Phlebia brevispora</name>
    <dbReference type="NCBI Taxonomy" id="194682"/>
    <lineage>
        <taxon>Eukaryota</taxon>
        <taxon>Fungi</taxon>
        <taxon>Dikarya</taxon>
        <taxon>Basidiomycota</taxon>
        <taxon>Agaricomycotina</taxon>
        <taxon>Agaricomycetes</taxon>
        <taxon>Polyporales</taxon>
        <taxon>Meruliaceae</taxon>
        <taxon>Phlebia</taxon>
    </lineage>
</organism>
<accession>A0ACC1TAQ4</accession>
<gene>
    <name evidence="1" type="ORF">NM688_g1824</name>
</gene>
<proteinExistence type="predicted"/>
<name>A0ACC1TAQ4_9APHY</name>
<dbReference type="Proteomes" id="UP001148662">
    <property type="component" value="Unassembled WGS sequence"/>
</dbReference>
<evidence type="ECO:0000313" key="2">
    <source>
        <dbReference type="Proteomes" id="UP001148662"/>
    </source>
</evidence>
<reference evidence="1" key="1">
    <citation type="submission" date="2022-07" db="EMBL/GenBank/DDBJ databases">
        <title>Genome Sequence of Phlebia brevispora.</title>
        <authorList>
            <person name="Buettner E."/>
        </authorList>
    </citation>
    <scope>NUCLEOTIDE SEQUENCE</scope>
    <source>
        <strain evidence="1">MPL23</strain>
    </source>
</reference>
<comment type="caution">
    <text evidence="1">The sequence shown here is derived from an EMBL/GenBank/DDBJ whole genome shotgun (WGS) entry which is preliminary data.</text>
</comment>
<dbReference type="EMBL" id="JANHOG010000211">
    <property type="protein sequence ID" value="KAJ3556790.1"/>
    <property type="molecule type" value="Genomic_DNA"/>
</dbReference>
<keyword evidence="2" id="KW-1185">Reference proteome</keyword>
<protein>
    <submittedName>
        <fullName evidence="1">Uncharacterized protein</fullName>
    </submittedName>
</protein>
<sequence>MTEAAPVLFKRKSAKHAARSRAVDVDTKSGQIASGTAAGTGDEPPSVIASKLKSKLKSRNKPSKLSFGGEEEEGEGEVFQVKKSSLSKKLALSKQSGHITPSSFEPVLPKTSNGPTYSVADLNALKASTPSARPRQTDESASYDAEVSMAADSLAHSSLSQIVDLTEDVDMETSIPSASAVQAAKEKRERIRKTGPDEEDFISLSVAKRVDFSQGPHPESRLMREEDEVGEGEDEYAEYTSAQERIALGKKSRKLEAKKRREEMHEMIADAEEEDEETMEWEQEQIRRGGMRMEESVVQGPKPTYKPAPIPTLTPIPTLGPAIARLTHSLTALTTSHAEHTTSMVSLSDELSQLEIREKEMREMIVKAEEKRSWFASFREWMESVAAFLDQKFPPLEKLEDEQVSLLQERYDMVDKRRRADDEDDLSLFLGTPPPPLQQAEETDELGRVVPKANPAATRRERMSARISRRDRRRMLSRASATTSAGAEEDGYSTDSSLPPSDAADYETAVESLLEKGQDILSDVRAKEFREPGLGLGKWFGEWRERYADSYTGAWGGLGMVGAWEFWTRLEILGWNPLEDTRSLDTFSWYTSLYEYSRPRNPEQNEDEDILPELGPDGDLVSAMISTAIIPRISKMIESGAFDPYSVKDTRSLVDVAEQIESSVERDNLKFQILLKAPFTVFQRAVAVTETALTPYLALNNPRFDPEAIPARRRYLTRQYKLLSNMLRWRKYAGERFGLGNLITTLLTKCMLPIAESGWDVGGEIIMRKAIEGVPAELVPSMLQARMRTP</sequence>